<dbReference type="GO" id="GO:0005829">
    <property type="term" value="C:cytosol"/>
    <property type="evidence" value="ECO:0007669"/>
    <property type="project" value="TreeGrafter"/>
</dbReference>
<comment type="function">
    <text evidence="9">Involved in mRNA degradation. Catalyzes the phosphorolysis of single-stranded polyribonucleotides processively in the 3'- to 5'-direction.</text>
</comment>
<dbReference type="InterPro" id="IPR036612">
    <property type="entry name" value="KH_dom_type_1_sf"/>
</dbReference>
<accession>A0A0T5ZY78</accession>
<keyword evidence="4 9" id="KW-0808">Transferase</keyword>
<dbReference type="Pfam" id="PF00575">
    <property type="entry name" value="S1"/>
    <property type="match status" value="1"/>
</dbReference>
<dbReference type="InterPro" id="IPR012340">
    <property type="entry name" value="NA-bd_OB-fold"/>
</dbReference>
<dbReference type="Gene3D" id="3.30.230.70">
    <property type="entry name" value="GHMP Kinase, N-terminal domain"/>
    <property type="match status" value="2"/>
</dbReference>
<dbReference type="NCBIfam" id="TIGR03591">
    <property type="entry name" value="polynuc_phos"/>
    <property type="match status" value="1"/>
</dbReference>
<name>A0A0T5ZY78_UNCKA</name>
<dbReference type="Pfam" id="PF01138">
    <property type="entry name" value="RNase_PH"/>
    <property type="match status" value="2"/>
</dbReference>
<dbReference type="SMART" id="SM00322">
    <property type="entry name" value="KH"/>
    <property type="match status" value="1"/>
</dbReference>
<evidence type="ECO:0000313" key="12">
    <source>
        <dbReference type="EMBL" id="KRT67745.1"/>
    </source>
</evidence>
<dbReference type="InterPro" id="IPR015847">
    <property type="entry name" value="ExoRNase_PH_dom2"/>
</dbReference>
<evidence type="ECO:0000256" key="1">
    <source>
        <dbReference type="ARBA" id="ARBA00004496"/>
    </source>
</evidence>
<dbReference type="InterPro" id="IPR027408">
    <property type="entry name" value="PNPase/RNase_PH_dom_sf"/>
</dbReference>
<feature type="binding site" evidence="9">
    <location>
        <position position="495"/>
    </location>
    <ligand>
        <name>Mg(2+)</name>
        <dbReference type="ChEBI" id="CHEBI:18420"/>
    </ligand>
</feature>
<evidence type="ECO:0000256" key="3">
    <source>
        <dbReference type="ARBA" id="ARBA00022490"/>
    </source>
</evidence>
<feature type="compositionally biased region" description="Low complexity" evidence="10">
    <location>
        <begin position="736"/>
        <end position="753"/>
    </location>
</feature>
<keyword evidence="7 9" id="KW-0460">Magnesium</keyword>
<dbReference type="AlphaFoldDB" id="A0A0T5ZY78"/>
<dbReference type="PANTHER" id="PTHR11252:SF0">
    <property type="entry name" value="POLYRIBONUCLEOTIDE NUCLEOTIDYLTRANSFERASE 1, MITOCHONDRIAL"/>
    <property type="match status" value="1"/>
</dbReference>
<dbReference type="GO" id="GO:0006402">
    <property type="term" value="P:mRNA catabolic process"/>
    <property type="evidence" value="ECO:0007669"/>
    <property type="project" value="UniProtKB-UniRule"/>
</dbReference>
<dbReference type="GO" id="GO:0003723">
    <property type="term" value="F:RNA binding"/>
    <property type="evidence" value="ECO:0007669"/>
    <property type="project" value="UniProtKB-UniRule"/>
</dbReference>
<dbReference type="GO" id="GO:0000175">
    <property type="term" value="F:3'-5'-RNA exonuclease activity"/>
    <property type="evidence" value="ECO:0007669"/>
    <property type="project" value="TreeGrafter"/>
</dbReference>
<dbReference type="GO" id="GO:0000287">
    <property type="term" value="F:magnesium ion binding"/>
    <property type="evidence" value="ECO:0007669"/>
    <property type="project" value="UniProtKB-UniRule"/>
</dbReference>
<dbReference type="CDD" id="cd11363">
    <property type="entry name" value="RNase_PH_PNPase_1"/>
    <property type="match status" value="1"/>
</dbReference>
<dbReference type="Gene3D" id="3.30.1370.10">
    <property type="entry name" value="K Homology domain, type 1"/>
    <property type="match status" value="1"/>
</dbReference>
<dbReference type="HAMAP" id="MF_01595">
    <property type="entry name" value="PNPase"/>
    <property type="match status" value="1"/>
</dbReference>
<dbReference type="Gene3D" id="2.40.50.140">
    <property type="entry name" value="Nucleic acid-binding proteins"/>
    <property type="match status" value="1"/>
</dbReference>
<dbReference type="FunFam" id="3.30.230.70:FF:000001">
    <property type="entry name" value="Polyribonucleotide nucleotidyltransferase"/>
    <property type="match status" value="1"/>
</dbReference>
<dbReference type="InterPro" id="IPR012162">
    <property type="entry name" value="PNPase"/>
</dbReference>
<feature type="compositionally biased region" description="Basic and acidic residues" evidence="10">
    <location>
        <begin position="762"/>
        <end position="773"/>
    </location>
</feature>
<evidence type="ECO:0000256" key="9">
    <source>
        <dbReference type="HAMAP-Rule" id="MF_01595"/>
    </source>
</evidence>
<dbReference type="InterPro" id="IPR020568">
    <property type="entry name" value="Ribosomal_Su5_D2-typ_SF"/>
</dbReference>
<comment type="cofactor">
    <cofactor evidence="9">
        <name>Mg(2+)</name>
        <dbReference type="ChEBI" id="CHEBI:18420"/>
    </cofactor>
</comment>
<dbReference type="CDD" id="cd11364">
    <property type="entry name" value="RNase_PH_PNPase_2"/>
    <property type="match status" value="1"/>
</dbReference>
<evidence type="ECO:0000313" key="13">
    <source>
        <dbReference type="Proteomes" id="UP000051297"/>
    </source>
</evidence>
<dbReference type="InterPro" id="IPR001247">
    <property type="entry name" value="ExoRNase_PH_dom1"/>
</dbReference>
<dbReference type="PANTHER" id="PTHR11252">
    <property type="entry name" value="POLYRIBONUCLEOTIDE NUCLEOTIDYLTRANSFERASE"/>
    <property type="match status" value="1"/>
</dbReference>
<keyword evidence="5 9" id="KW-0548">Nucleotidyltransferase</keyword>
<dbReference type="Pfam" id="PF03725">
    <property type="entry name" value="RNase_PH_C"/>
    <property type="match status" value="2"/>
</dbReference>
<dbReference type="PIRSF" id="PIRSF005499">
    <property type="entry name" value="PNPase"/>
    <property type="match status" value="1"/>
</dbReference>
<dbReference type="FunFam" id="3.30.230.70:FF:000002">
    <property type="entry name" value="Polyribonucleotide nucleotidyltransferase"/>
    <property type="match status" value="1"/>
</dbReference>
<dbReference type="STRING" id="1576480.XU08_C0001G0155"/>
<dbReference type="GO" id="GO:0004654">
    <property type="term" value="F:polyribonucleotide nucleotidyltransferase activity"/>
    <property type="evidence" value="ECO:0007669"/>
    <property type="project" value="UniProtKB-UniRule"/>
</dbReference>
<proteinExistence type="inferred from homology"/>
<dbReference type="SUPFAM" id="SSF55666">
    <property type="entry name" value="Ribonuclease PH domain 2-like"/>
    <property type="match status" value="2"/>
</dbReference>
<evidence type="ECO:0000256" key="10">
    <source>
        <dbReference type="SAM" id="MobiDB-lite"/>
    </source>
</evidence>
<evidence type="ECO:0000256" key="8">
    <source>
        <dbReference type="ARBA" id="ARBA00022884"/>
    </source>
</evidence>
<comment type="catalytic activity">
    <reaction evidence="9">
        <text>RNA(n+1) + phosphate = RNA(n) + a ribonucleoside 5'-diphosphate</text>
        <dbReference type="Rhea" id="RHEA:22096"/>
        <dbReference type="Rhea" id="RHEA-COMP:14527"/>
        <dbReference type="Rhea" id="RHEA-COMP:17342"/>
        <dbReference type="ChEBI" id="CHEBI:43474"/>
        <dbReference type="ChEBI" id="CHEBI:57930"/>
        <dbReference type="ChEBI" id="CHEBI:140395"/>
        <dbReference type="EC" id="2.7.7.8"/>
    </reaction>
</comment>
<dbReference type="PROSITE" id="PS50084">
    <property type="entry name" value="KH_TYPE_1"/>
    <property type="match status" value="1"/>
</dbReference>
<protein>
    <recommendedName>
        <fullName evidence="9">Polyribonucleotide nucleotidyltransferase</fullName>
        <ecNumber evidence="9">2.7.7.8</ecNumber>
    </recommendedName>
    <alternativeName>
        <fullName evidence="9">Polynucleotide phosphorylase</fullName>
        <shortName evidence="9">PNPase</shortName>
    </alternativeName>
</protein>
<keyword evidence="6 9" id="KW-0479">Metal-binding</keyword>
<gene>
    <name evidence="9" type="primary">pnp</name>
    <name evidence="12" type="ORF">XU08_C0001G0155</name>
</gene>
<dbReference type="CDD" id="cd02393">
    <property type="entry name" value="KH-I_PNPase"/>
    <property type="match status" value="1"/>
</dbReference>
<dbReference type="SUPFAM" id="SSF46915">
    <property type="entry name" value="Polynucleotide phosphorylase/guanosine pentaphosphate synthase (PNPase/GPSI), domain 3"/>
    <property type="match status" value="1"/>
</dbReference>
<evidence type="ECO:0000256" key="7">
    <source>
        <dbReference type="ARBA" id="ARBA00022842"/>
    </source>
</evidence>
<dbReference type="FunFam" id="3.30.1370.10:FF:000001">
    <property type="entry name" value="Polyribonucleotide nucleotidyltransferase"/>
    <property type="match status" value="1"/>
</dbReference>
<dbReference type="PATRIC" id="fig|1576480.3.peg.155"/>
<dbReference type="InterPro" id="IPR036345">
    <property type="entry name" value="ExoRNase_PH_dom2_sf"/>
</dbReference>
<sequence length="773" mass="83494">MKKLIKKEIEFGGRTLSLEYGELAGQANGSVLARYGDTVVLATATSEKAKEDIGYFPLTVDYVERLYAGGIIKGSRFVKREGRPSDEAILNGRLIDRSIRPLFPKEFGDEVQVVLTVLSVDKENDPAVLGLIGASAALAGSDIPWEGPIGAVRVGKVAKDGGAPELKLNPLAAETAVSDLDLIVSGKEDEIVMVEGGASEIPEEDILKAIEFAQKSLSPIIGLITDLAKEIGIAKKEVAVDPQVKHMMEDLRGFALAPLKEITEKTNSKEEFSEKQTELIEKVFKKFEGTYQKMAMGTGMSDLTKEAVRELMIKDGKRTDGRKFDEVRPLHIRVGVLPRTHGSALFQRGETQVLTTATLGSTSLEQILEGPAGETTKRYMHHYYFPPFSTGEVGRIGTPGRREIGHSALAEKALDRMIPSVEEFPYAIRLVSEVLSSNGSTSMASTCGSTLALMDAGVPIKSPVSGVAMGLVTDGKVFRVITDIAGVEDQCGDMDFKVAGTEKGVTAVQMDMKVKGLPHKVMVEALADAHKARLGILKEMLKVLDKPREKLSQYAPKVATIKVPIEKIGEVIGPGGRMIRRLTEQTGTEIDIDDNGTVSISGPDEDKVNEARKLVDDLTREVQVGEIFEGTVQRIMDFGAFVEILPGKEGMVHVSELAYSFVAKPTDVVQIGDKIKVKVIEIDAMGRINLSKKALEKPPEGYQERPREDRGGPSGPPRPGGRPFRPGGFGGGSSYRGGPSSRRPGGYSPQRRPGFGGGGGREGYRPASDRGRR</sequence>
<dbReference type="InterPro" id="IPR004087">
    <property type="entry name" value="KH_dom"/>
</dbReference>
<dbReference type="Proteomes" id="UP000051297">
    <property type="component" value="Unassembled WGS sequence"/>
</dbReference>
<evidence type="ECO:0000256" key="5">
    <source>
        <dbReference type="ARBA" id="ARBA00022695"/>
    </source>
</evidence>
<dbReference type="CDD" id="cd04472">
    <property type="entry name" value="S1_PNPase"/>
    <property type="match status" value="1"/>
</dbReference>
<evidence type="ECO:0000259" key="11">
    <source>
        <dbReference type="PROSITE" id="PS50126"/>
    </source>
</evidence>
<dbReference type="GO" id="GO:0006396">
    <property type="term" value="P:RNA processing"/>
    <property type="evidence" value="ECO:0007669"/>
    <property type="project" value="InterPro"/>
</dbReference>
<dbReference type="InterPro" id="IPR003029">
    <property type="entry name" value="S1_domain"/>
</dbReference>
<dbReference type="InterPro" id="IPR036456">
    <property type="entry name" value="PNPase_PH_RNA-bd_sf"/>
</dbReference>
<dbReference type="SUPFAM" id="SSF54211">
    <property type="entry name" value="Ribosomal protein S5 domain 2-like"/>
    <property type="match status" value="2"/>
</dbReference>
<evidence type="ECO:0000256" key="2">
    <source>
        <dbReference type="ARBA" id="ARBA00007404"/>
    </source>
</evidence>
<feature type="domain" description="S1 motif" evidence="11">
    <location>
        <begin position="625"/>
        <end position="693"/>
    </location>
</feature>
<dbReference type="SUPFAM" id="SSF50249">
    <property type="entry name" value="Nucleic acid-binding proteins"/>
    <property type="match status" value="1"/>
</dbReference>
<evidence type="ECO:0000256" key="6">
    <source>
        <dbReference type="ARBA" id="ARBA00022723"/>
    </source>
</evidence>
<comment type="subcellular location">
    <subcellularLocation>
        <location evidence="1 9">Cytoplasm</location>
    </subcellularLocation>
</comment>
<organism evidence="12 13">
    <name type="scientific">candidate division WWE3 bacterium CSP1-7</name>
    <dbReference type="NCBI Taxonomy" id="1576480"/>
    <lineage>
        <taxon>Bacteria</taxon>
        <taxon>Katanobacteria</taxon>
    </lineage>
</organism>
<comment type="caution">
    <text evidence="12">The sequence shown here is derived from an EMBL/GenBank/DDBJ whole genome shotgun (WGS) entry which is preliminary data.</text>
</comment>
<reference evidence="12 13" key="1">
    <citation type="submission" date="2015-05" db="EMBL/GenBank/DDBJ databases">
        <title>Critical biogeochemical functions in the subsurface are associated with bacteria from new phyla and little studied lineages.</title>
        <authorList>
            <person name="Hug L.A."/>
            <person name="Thomas B.C."/>
            <person name="Sharon I."/>
            <person name="Brown C.T."/>
            <person name="Sharma R."/>
            <person name="Hettich R.L."/>
            <person name="Wilkins M.J."/>
            <person name="Williams K.H."/>
            <person name="Singh A."/>
            <person name="Banfield J.F."/>
        </authorList>
    </citation>
    <scope>NUCLEOTIDE SEQUENCE [LARGE SCALE GENOMIC DNA]</scope>
    <source>
        <strain evidence="12">CSP1-7</strain>
    </source>
</reference>
<evidence type="ECO:0000256" key="4">
    <source>
        <dbReference type="ARBA" id="ARBA00022679"/>
    </source>
</evidence>
<dbReference type="FunFam" id="2.40.50.140:FF:000023">
    <property type="entry name" value="Polyribonucleotide nucleotidyltransferase"/>
    <property type="match status" value="1"/>
</dbReference>
<dbReference type="NCBIfam" id="NF008805">
    <property type="entry name" value="PRK11824.1"/>
    <property type="match status" value="1"/>
</dbReference>
<dbReference type="EC" id="2.7.7.8" evidence="9"/>
<keyword evidence="8 9" id="KW-0694">RNA-binding</keyword>
<keyword evidence="3 9" id="KW-0963">Cytoplasm</keyword>
<dbReference type="Pfam" id="PF00013">
    <property type="entry name" value="KH_1"/>
    <property type="match status" value="1"/>
</dbReference>
<feature type="binding site" evidence="9">
    <location>
        <position position="489"/>
    </location>
    <ligand>
        <name>Mg(2+)</name>
        <dbReference type="ChEBI" id="CHEBI:18420"/>
    </ligand>
</feature>
<dbReference type="InterPro" id="IPR004088">
    <property type="entry name" value="KH_dom_type_1"/>
</dbReference>
<comment type="similarity">
    <text evidence="2 9">Belongs to the polyribonucleotide nucleotidyltransferase family.</text>
</comment>
<dbReference type="SMART" id="SM00316">
    <property type="entry name" value="S1"/>
    <property type="match status" value="1"/>
</dbReference>
<feature type="compositionally biased region" description="Basic and acidic residues" evidence="10">
    <location>
        <begin position="693"/>
        <end position="711"/>
    </location>
</feature>
<dbReference type="PROSITE" id="PS50126">
    <property type="entry name" value="S1"/>
    <property type="match status" value="1"/>
</dbReference>
<dbReference type="SUPFAM" id="SSF54791">
    <property type="entry name" value="Eukaryotic type KH-domain (KH-domain type I)"/>
    <property type="match status" value="1"/>
</dbReference>
<feature type="region of interest" description="Disordered" evidence="10">
    <location>
        <begin position="693"/>
        <end position="773"/>
    </location>
</feature>
<dbReference type="EMBL" id="LDXK01000001">
    <property type="protein sequence ID" value="KRT67745.1"/>
    <property type="molecule type" value="Genomic_DNA"/>
</dbReference>